<dbReference type="Proteomes" id="UP000316759">
    <property type="component" value="Unassembled WGS sequence"/>
</dbReference>
<keyword evidence="4" id="KW-0418">Kinase</keyword>
<dbReference type="GO" id="GO:0016301">
    <property type="term" value="F:kinase activity"/>
    <property type="evidence" value="ECO:0007669"/>
    <property type="project" value="UniProtKB-KW"/>
</dbReference>
<dbReference type="AlphaFoldDB" id="A0A504YE12"/>
<dbReference type="InterPro" id="IPR000980">
    <property type="entry name" value="SH2"/>
</dbReference>
<organism evidence="4 5">
    <name type="scientific">Fasciola gigantica</name>
    <name type="common">Giant liver fluke</name>
    <dbReference type="NCBI Taxonomy" id="46835"/>
    <lineage>
        <taxon>Eukaryota</taxon>
        <taxon>Metazoa</taxon>
        <taxon>Spiralia</taxon>
        <taxon>Lophotrochozoa</taxon>
        <taxon>Platyhelminthes</taxon>
        <taxon>Trematoda</taxon>
        <taxon>Digenea</taxon>
        <taxon>Plagiorchiida</taxon>
        <taxon>Echinostomata</taxon>
        <taxon>Echinostomatoidea</taxon>
        <taxon>Fasciolidae</taxon>
        <taxon>Fasciola</taxon>
    </lineage>
</organism>
<accession>A0A504YE12</accession>
<evidence type="ECO:0000313" key="5">
    <source>
        <dbReference type="Proteomes" id="UP000316759"/>
    </source>
</evidence>
<feature type="region of interest" description="Disordered" evidence="2">
    <location>
        <begin position="127"/>
        <end position="157"/>
    </location>
</feature>
<feature type="compositionally biased region" description="Low complexity" evidence="2">
    <location>
        <begin position="127"/>
        <end position="147"/>
    </location>
</feature>
<dbReference type="Pfam" id="PF00017">
    <property type="entry name" value="SH2"/>
    <property type="match status" value="1"/>
</dbReference>
<reference evidence="4 5" key="1">
    <citation type="submission" date="2019-04" db="EMBL/GenBank/DDBJ databases">
        <title>Annotation for the trematode Fasciola gigantica.</title>
        <authorList>
            <person name="Choi Y.-J."/>
        </authorList>
    </citation>
    <scope>NUCLEOTIDE SEQUENCE [LARGE SCALE GENOMIC DNA]</scope>
    <source>
        <strain evidence="4">Uganda_cow_1</strain>
    </source>
</reference>
<keyword evidence="1" id="KW-0727">SH2 domain</keyword>
<keyword evidence="5" id="KW-1185">Reference proteome</keyword>
<dbReference type="OrthoDB" id="10588192at2759"/>
<feature type="region of interest" description="Disordered" evidence="2">
    <location>
        <begin position="242"/>
        <end position="265"/>
    </location>
</feature>
<dbReference type="STRING" id="46835.A0A504YE12"/>
<evidence type="ECO:0000256" key="2">
    <source>
        <dbReference type="SAM" id="MobiDB-lite"/>
    </source>
</evidence>
<dbReference type="SUPFAM" id="SSF55550">
    <property type="entry name" value="SH2 domain"/>
    <property type="match status" value="1"/>
</dbReference>
<evidence type="ECO:0000259" key="3">
    <source>
        <dbReference type="PROSITE" id="PS50001"/>
    </source>
</evidence>
<name>A0A504YE12_FASGI</name>
<evidence type="ECO:0000256" key="1">
    <source>
        <dbReference type="PROSITE-ProRule" id="PRU00191"/>
    </source>
</evidence>
<gene>
    <name evidence="4" type="ORF">FGIG_05702</name>
</gene>
<evidence type="ECO:0000313" key="4">
    <source>
        <dbReference type="EMBL" id="TPP58761.1"/>
    </source>
</evidence>
<dbReference type="PROSITE" id="PS50001">
    <property type="entry name" value="SH2"/>
    <property type="match status" value="1"/>
</dbReference>
<feature type="non-terminal residue" evidence="4">
    <location>
        <position position="1"/>
    </location>
</feature>
<dbReference type="InterPro" id="IPR036860">
    <property type="entry name" value="SH2_dom_sf"/>
</dbReference>
<keyword evidence="4" id="KW-0808">Transferase</keyword>
<proteinExistence type="predicted"/>
<dbReference type="EMBL" id="SUNJ01011609">
    <property type="protein sequence ID" value="TPP58761.1"/>
    <property type="molecule type" value="Genomic_DNA"/>
</dbReference>
<comment type="caution">
    <text evidence="4">The sequence shown here is derived from an EMBL/GenBank/DDBJ whole genome shotgun (WGS) entry which is preliminary data.</text>
</comment>
<protein>
    <submittedName>
        <fullName evidence="4">Tyrosine-protein kinase</fullName>
    </submittedName>
</protein>
<dbReference type="Gene3D" id="3.30.505.10">
    <property type="entry name" value="SH2 domain"/>
    <property type="match status" value="1"/>
</dbReference>
<sequence>WCLFSPSNLFRVRFRREDATFVLSLCCQSAPKHYKIEERLGRWSIEGGQYFETLIEMIDHYHHRQDGLLCKLRRPVVAPSFTRSRSGSSTGTQFMDGHIPRHKEDSAVQTSFISTGDVTTWNGSHSLPSLSHSPPITTTTSVSSQSTNVPHPVKGDVTQPKQDLISFADWPNVNRLLAEQAAAASNSRFITPNSTDQQPVVPITPETPVPNPAIQMIPTPTNTFLFPNESSLFLLHTGSGSATLGKPKPENNFEHAWSPGEKRLR</sequence>
<feature type="domain" description="SH2" evidence="3">
    <location>
        <begin position="1"/>
        <end position="76"/>
    </location>
</feature>